<dbReference type="Proteomes" id="UP000283727">
    <property type="component" value="Unassembled WGS sequence"/>
</dbReference>
<evidence type="ECO:0000259" key="1">
    <source>
        <dbReference type="PROSITE" id="PS50943"/>
    </source>
</evidence>
<reference evidence="2 3" key="1">
    <citation type="submission" date="2018-08" db="EMBL/GenBank/DDBJ databases">
        <title>A genome reference for cultivated species of the human gut microbiota.</title>
        <authorList>
            <person name="Zou Y."/>
            <person name="Xue W."/>
            <person name="Luo G."/>
        </authorList>
    </citation>
    <scope>NUCLEOTIDE SEQUENCE [LARGE SCALE GENOMIC DNA]</scope>
    <source>
        <strain evidence="2 3">AM12-10</strain>
    </source>
</reference>
<proteinExistence type="predicted"/>
<feature type="domain" description="HTH cro/C1-type" evidence="1">
    <location>
        <begin position="11"/>
        <end position="64"/>
    </location>
</feature>
<dbReference type="CDD" id="cd00093">
    <property type="entry name" value="HTH_XRE"/>
    <property type="match status" value="1"/>
</dbReference>
<comment type="caution">
    <text evidence="2">The sequence shown here is derived from an EMBL/GenBank/DDBJ whole genome shotgun (WGS) entry which is preliminary data.</text>
</comment>
<dbReference type="AlphaFoldDB" id="A0A415C344"/>
<dbReference type="GO" id="GO:0003677">
    <property type="term" value="F:DNA binding"/>
    <property type="evidence" value="ECO:0007669"/>
    <property type="project" value="InterPro"/>
</dbReference>
<name>A0A415C344_BIFBI</name>
<dbReference type="InterPro" id="IPR010982">
    <property type="entry name" value="Lambda_DNA-bd_dom_sf"/>
</dbReference>
<organism evidence="2 3">
    <name type="scientific">Bifidobacterium bifidum</name>
    <dbReference type="NCBI Taxonomy" id="1681"/>
    <lineage>
        <taxon>Bacteria</taxon>
        <taxon>Bacillati</taxon>
        <taxon>Actinomycetota</taxon>
        <taxon>Actinomycetes</taxon>
        <taxon>Bifidobacteriales</taxon>
        <taxon>Bifidobacteriaceae</taxon>
        <taxon>Bifidobacterium</taxon>
    </lineage>
</organism>
<sequence length="82" mass="8953">MSTNQQISTAIRALLSSKGLTVTGLAKELGVTRESVGRRLSGKQTWNLDELDITARYMGFPDAFAINELARLLAEASERLTV</sequence>
<gene>
    <name evidence="2" type="ORF">DW137_09780</name>
</gene>
<dbReference type="RefSeq" id="WP_117658483.1">
    <property type="nucleotide sequence ID" value="NZ_QRLK01000009.1"/>
</dbReference>
<dbReference type="PROSITE" id="PS50943">
    <property type="entry name" value="HTH_CROC1"/>
    <property type="match status" value="1"/>
</dbReference>
<dbReference type="SUPFAM" id="SSF47413">
    <property type="entry name" value="lambda repressor-like DNA-binding domains"/>
    <property type="match status" value="1"/>
</dbReference>
<accession>A0A415C344</accession>
<dbReference type="InterPro" id="IPR001387">
    <property type="entry name" value="Cro/C1-type_HTH"/>
</dbReference>
<dbReference type="EMBL" id="QRLR01000006">
    <property type="protein sequence ID" value="RHJ22101.1"/>
    <property type="molecule type" value="Genomic_DNA"/>
</dbReference>
<evidence type="ECO:0000313" key="3">
    <source>
        <dbReference type="Proteomes" id="UP000283727"/>
    </source>
</evidence>
<protein>
    <recommendedName>
        <fullName evidence="1">HTH cro/C1-type domain-containing protein</fullName>
    </recommendedName>
</protein>
<dbReference type="Gene3D" id="1.10.260.40">
    <property type="entry name" value="lambda repressor-like DNA-binding domains"/>
    <property type="match status" value="1"/>
</dbReference>
<evidence type="ECO:0000313" key="2">
    <source>
        <dbReference type="EMBL" id="RHJ22101.1"/>
    </source>
</evidence>